<dbReference type="EMBL" id="KV417658">
    <property type="protein sequence ID" value="KZP11784.1"/>
    <property type="molecule type" value="Genomic_DNA"/>
</dbReference>
<dbReference type="STRING" id="436010.A0A166AN57"/>
<dbReference type="CDD" id="cd00024">
    <property type="entry name" value="CD_CSD"/>
    <property type="match status" value="1"/>
</dbReference>
<dbReference type="OrthoDB" id="3158924at2759"/>
<keyword evidence="3" id="KW-1185">Reference proteome</keyword>
<protein>
    <recommendedName>
        <fullName evidence="1">Tf2-1-like SH3-like domain-containing protein</fullName>
    </recommendedName>
</protein>
<dbReference type="Proteomes" id="UP000076532">
    <property type="component" value="Unassembled WGS sequence"/>
</dbReference>
<accession>A0A166AN57</accession>
<organism evidence="2 3">
    <name type="scientific">Athelia psychrophila</name>
    <dbReference type="NCBI Taxonomy" id="1759441"/>
    <lineage>
        <taxon>Eukaryota</taxon>
        <taxon>Fungi</taxon>
        <taxon>Dikarya</taxon>
        <taxon>Basidiomycota</taxon>
        <taxon>Agaricomycotina</taxon>
        <taxon>Agaricomycetes</taxon>
        <taxon>Agaricomycetidae</taxon>
        <taxon>Atheliales</taxon>
        <taxon>Atheliaceae</taxon>
        <taxon>Athelia</taxon>
    </lineage>
</organism>
<feature type="domain" description="Tf2-1-like SH3-like" evidence="1">
    <location>
        <begin position="5"/>
        <end position="54"/>
    </location>
</feature>
<dbReference type="InterPro" id="IPR056924">
    <property type="entry name" value="SH3_Tf2-1"/>
</dbReference>
<dbReference type="Pfam" id="PF24626">
    <property type="entry name" value="SH3_Tf2-1"/>
    <property type="match status" value="1"/>
</dbReference>
<dbReference type="InterPro" id="IPR016197">
    <property type="entry name" value="Chromo-like_dom_sf"/>
</dbReference>
<dbReference type="AlphaFoldDB" id="A0A166AN57"/>
<evidence type="ECO:0000259" key="1">
    <source>
        <dbReference type="Pfam" id="PF24626"/>
    </source>
</evidence>
<reference evidence="2 3" key="1">
    <citation type="journal article" date="2016" name="Mol. Biol. Evol.">
        <title>Comparative Genomics of Early-Diverging Mushroom-Forming Fungi Provides Insights into the Origins of Lignocellulose Decay Capabilities.</title>
        <authorList>
            <person name="Nagy L.G."/>
            <person name="Riley R."/>
            <person name="Tritt A."/>
            <person name="Adam C."/>
            <person name="Daum C."/>
            <person name="Floudas D."/>
            <person name="Sun H."/>
            <person name="Yadav J.S."/>
            <person name="Pangilinan J."/>
            <person name="Larsson K.H."/>
            <person name="Matsuura K."/>
            <person name="Barry K."/>
            <person name="Labutti K."/>
            <person name="Kuo R."/>
            <person name="Ohm R.A."/>
            <person name="Bhattacharya S.S."/>
            <person name="Shirouzu T."/>
            <person name="Yoshinaga Y."/>
            <person name="Martin F.M."/>
            <person name="Grigoriev I.V."/>
            <person name="Hibbett D.S."/>
        </authorList>
    </citation>
    <scope>NUCLEOTIDE SEQUENCE [LARGE SCALE GENOMIC DNA]</scope>
    <source>
        <strain evidence="2 3">CBS 109695</strain>
    </source>
</reference>
<feature type="non-terminal residue" evidence="2">
    <location>
        <position position="1"/>
    </location>
</feature>
<evidence type="ECO:0000313" key="3">
    <source>
        <dbReference type="Proteomes" id="UP000076532"/>
    </source>
</evidence>
<name>A0A166AN57_9AGAM</name>
<evidence type="ECO:0000313" key="2">
    <source>
        <dbReference type="EMBL" id="KZP11784.1"/>
    </source>
</evidence>
<feature type="non-terminal residue" evidence="2">
    <location>
        <position position="130"/>
    </location>
</feature>
<proteinExistence type="predicted"/>
<dbReference type="SUPFAM" id="SSF54160">
    <property type="entry name" value="Chromo domain-like"/>
    <property type="match status" value="1"/>
</dbReference>
<sequence length="130" mass="14958">LPKSRARKLAPKYIGPFRVTEAIPGTSDYDLELSQELKDRNIHSRFHASVLRAFEANDDLLFPKRDSKKFYDFGMPDDDEWLVEEIFGHRITGQDLEFAVRWTVGNNTWETLANVDELAALDQYLALLGV</sequence>
<gene>
    <name evidence="2" type="ORF">FIBSPDRAFT_706541</name>
</gene>
<dbReference type="Gene3D" id="2.40.50.40">
    <property type="match status" value="1"/>
</dbReference>